<accession>A0ABV6ZWS9</accession>
<dbReference type="RefSeq" id="WP_343164876.1">
    <property type="nucleotide sequence ID" value="NZ_JBHRSV010000012.1"/>
</dbReference>
<dbReference type="Proteomes" id="UP001595379">
    <property type="component" value="Unassembled WGS sequence"/>
</dbReference>
<evidence type="ECO:0000313" key="4">
    <source>
        <dbReference type="Proteomes" id="UP001595379"/>
    </source>
</evidence>
<evidence type="ECO:0000256" key="1">
    <source>
        <dbReference type="SAM" id="MobiDB-lite"/>
    </source>
</evidence>
<gene>
    <name evidence="3" type="ORF">ACFOOR_07445</name>
</gene>
<feature type="region of interest" description="Disordered" evidence="1">
    <location>
        <begin position="83"/>
        <end position="110"/>
    </location>
</feature>
<reference evidence="4" key="1">
    <citation type="journal article" date="2019" name="Int. J. Syst. Evol. Microbiol.">
        <title>The Global Catalogue of Microorganisms (GCM) 10K type strain sequencing project: providing services to taxonomists for standard genome sequencing and annotation.</title>
        <authorList>
            <consortium name="The Broad Institute Genomics Platform"/>
            <consortium name="The Broad Institute Genome Sequencing Center for Infectious Disease"/>
            <person name="Wu L."/>
            <person name="Ma J."/>
        </authorList>
    </citation>
    <scope>NUCLEOTIDE SEQUENCE [LARGE SCALE GENOMIC DNA]</scope>
    <source>
        <strain evidence="4">KCTC 52487</strain>
    </source>
</reference>
<proteinExistence type="predicted"/>
<feature type="signal peptide" evidence="2">
    <location>
        <begin position="1"/>
        <end position="22"/>
    </location>
</feature>
<evidence type="ECO:0000256" key="2">
    <source>
        <dbReference type="SAM" id="SignalP"/>
    </source>
</evidence>
<keyword evidence="2" id="KW-0732">Signal</keyword>
<protein>
    <submittedName>
        <fullName evidence="3">Ig-like domain-containing protein</fullName>
    </submittedName>
</protein>
<feature type="compositionally biased region" description="Gly residues" evidence="1">
    <location>
        <begin position="94"/>
        <end position="106"/>
    </location>
</feature>
<comment type="caution">
    <text evidence="3">The sequence shown here is derived from an EMBL/GenBank/DDBJ whole genome shotgun (WGS) entry which is preliminary data.</text>
</comment>
<dbReference type="EMBL" id="JBHRSV010000012">
    <property type="protein sequence ID" value="MFC2925936.1"/>
    <property type="molecule type" value="Genomic_DNA"/>
</dbReference>
<keyword evidence="4" id="KW-1185">Reference proteome</keyword>
<evidence type="ECO:0000313" key="3">
    <source>
        <dbReference type="EMBL" id="MFC2925936.1"/>
    </source>
</evidence>
<name>A0ABV6ZWS9_9PROT</name>
<organism evidence="3 4">
    <name type="scientific">Hyphobacterium vulgare</name>
    <dbReference type="NCBI Taxonomy" id="1736751"/>
    <lineage>
        <taxon>Bacteria</taxon>
        <taxon>Pseudomonadati</taxon>
        <taxon>Pseudomonadota</taxon>
        <taxon>Alphaproteobacteria</taxon>
        <taxon>Maricaulales</taxon>
        <taxon>Maricaulaceae</taxon>
        <taxon>Hyphobacterium</taxon>
    </lineage>
</organism>
<dbReference type="Pfam" id="PF17963">
    <property type="entry name" value="Big_9"/>
    <property type="match status" value="1"/>
</dbReference>
<sequence>MRFRFLASTVTAWGIFVSPAVADTACHTYDETGRLVASDYSTASTSSSIDYTLDRNDNRVAVDQATTGTPTCTTPAANVGPVPGGDLAAAVQSSGGGGSGGGGGGSNTPPVAVDDFRTVSAGGQITISVLLNDTDADSHTLTITSVSVPLAGDGSANILPGATQIQYFAPSTPPSDWQAEVEYTISDGHGGTDTAIVYIDIFSM</sequence>
<feature type="chain" id="PRO_5047224112" evidence="2">
    <location>
        <begin position="23"/>
        <end position="204"/>
    </location>
</feature>